<dbReference type="GO" id="GO:0005886">
    <property type="term" value="C:plasma membrane"/>
    <property type="evidence" value="ECO:0007669"/>
    <property type="project" value="InterPro"/>
</dbReference>
<organism evidence="4 5">
    <name type="scientific">Candidatus Pseudobacter hemicellulosilyticus</name>
    <dbReference type="NCBI Taxonomy" id="3121375"/>
    <lineage>
        <taxon>Bacteria</taxon>
        <taxon>Pseudomonadati</taxon>
        <taxon>Bacteroidota</taxon>
        <taxon>Chitinophagia</taxon>
        <taxon>Chitinophagales</taxon>
        <taxon>Chitinophagaceae</taxon>
        <taxon>Pseudobacter</taxon>
    </lineage>
</organism>
<gene>
    <name evidence="4" type="ORF">P0Y53_05815</name>
</gene>
<comment type="subcellular location">
    <subcellularLocation>
        <location evidence="1">Membrane</location>
        <topology evidence="1">Single-pass membrane protein</topology>
    </subcellularLocation>
</comment>
<dbReference type="Gene3D" id="3.30.479.30">
    <property type="entry name" value="Band 7 domain"/>
    <property type="match status" value="1"/>
</dbReference>
<dbReference type="PANTHER" id="PTHR10264">
    <property type="entry name" value="BAND 7 PROTEIN-RELATED"/>
    <property type="match status" value="1"/>
</dbReference>
<dbReference type="InterPro" id="IPR001972">
    <property type="entry name" value="Stomatin_HflK_fam"/>
</dbReference>
<accession>A0AAJ5WTD7</accession>
<comment type="similarity">
    <text evidence="2">Belongs to the band 7/mec-2 family.</text>
</comment>
<evidence type="ECO:0000256" key="1">
    <source>
        <dbReference type="ARBA" id="ARBA00004167"/>
    </source>
</evidence>
<dbReference type="EMBL" id="CP119311">
    <property type="protein sequence ID" value="WEK37014.1"/>
    <property type="molecule type" value="Genomic_DNA"/>
</dbReference>
<evidence type="ECO:0000256" key="2">
    <source>
        <dbReference type="ARBA" id="ARBA00008164"/>
    </source>
</evidence>
<sequence length="366" mass="41648">MKRVKINAYQAGLVFKDGTYQKLLRQGTYWFWHGEAVGIHELTQPFRPPVELNILLQDPELASLLHVVEVRDNEIALQFQEDILKGVLTPGRYAFWVGPVQYRFIKADTSKINITEPLDKAMLHHKLLASFVRSVTVEAGQQAMLYVDGKPEKVLDPGVYHFWKNGIAVSIISADLRQQQLEINGQEILTRDKASLRINAWAQFRVTDVEKALLHNKEYERQLYVSLQLALREYVAGLSLDELLEKKDAIGAFIVEQVKRVAAGLGTAVLAFGIRDIILPGDMKEIMNQVLVAEKKAQANSIMRREETASTRSLLNTARLMEENSMLWKLKEMEYVEKIAEKISHISLNGNDSLLLQLKQLFATRP</sequence>
<protein>
    <submittedName>
        <fullName evidence="4">Slipin family protein</fullName>
    </submittedName>
</protein>
<reference evidence="4" key="1">
    <citation type="submission" date="2023-03" db="EMBL/GenBank/DDBJ databases">
        <title>Andean soil-derived lignocellulolytic bacterial consortium as a source of novel taxa and putative plastic-active enzymes.</title>
        <authorList>
            <person name="Diaz-Garcia L."/>
            <person name="Chuvochina M."/>
            <person name="Feuerriegel G."/>
            <person name="Bunk B."/>
            <person name="Sproer C."/>
            <person name="Streit W.R."/>
            <person name="Rodriguez L.M."/>
            <person name="Overmann J."/>
            <person name="Jimenez D.J."/>
        </authorList>
    </citation>
    <scope>NUCLEOTIDE SEQUENCE</scope>
    <source>
        <strain evidence="4">MAG 7</strain>
    </source>
</reference>
<evidence type="ECO:0000313" key="4">
    <source>
        <dbReference type="EMBL" id="WEK37014.1"/>
    </source>
</evidence>
<dbReference type="Proteomes" id="UP001220610">
    <property type="component" value="Chromosome"/>
</dbReference>
<dbReference type="InterPro" id="IPR043202">
    <property type="entry name" value="Band-7_stomatin-like"/>
</dbReference>
<dbReference type="PRINTS" id="PR00721">
    <property type="entry name" value="STOMATIN"/>
</dbReference>
<evidence type="ECO:0000313" key="5">
    <source>
        <dbReference type="Proteomes" id="UP001220610"/>
    </source>
</evidence>
<dbReference type="InterPro" id="IPR036013">
    <property type="entry name" value="Band_7/SPFH_dom_sf"/>
</dbReference>
<dbReference type="AlphaFoldDB" id="A0AAJ5WTD7"/>
<evidence type="ECO:0000259" key="3">
    <source>
        <dbReference type="SMART" id="SM00244"/>
    </source>
</evidence>
<proteinExistence type="inferred from homology"/>
<dbReference type="SMART" id="SM00244">
    <property type="entry name" value="PHB"/>
    <property type="match status" value="1"/>
</dbReference>
<dbReference type="InterPro" id="IPR001107">
    <property type="entry name" value="Band_7"/>
</dbReference>
<dbReference type="CDD" id="cd13438">
    <property type="entry name" value="SPFH_eoslipins_u2"/>
    <property type="match status" value="1"/>
</dbReference>
<name>A0AAJ5WTD7_9BACT</name>
<dbReference type="SUPFAM" id="SSF117892">
    <property type="entry name" value="Band 7/SPFH domain"/>
    <property type="match status" value="1"/>
</dbReference>
<dbReference type="PANTHER" id="PTHR10264:SF83">
    <property type="entry name" value="BLL5629 PROTEIN"/>
    <property type="match status" value="1"/>
</dbReference>
<dbReference type="Pfam" id="PF01145">
    <property type="entry name" value="Band_7"/>
    <property type="match status" value="1"/>
</dbReference>
<feature type="domain" description="Band 7" evidence="3">
    <location>
        <begin position="132"/>
        <end position="291"/>
    </location>
</feature>